<name>A0A1J5SIW6_9ZZZZ</name>
<evidence type="ECO:0000256" key="1">
    <source>
        <dbReference type="SAM" id="Phobius"/>
    </source>
</evidence>
<protein>
    <submittedName>
        <fullName evidence="2">Uncharacterized protein</fullName>
    </submittedName>
</protein>
<accession>A0A1J5SIW6</accession>
<keyword evidence="1" id="KW-1133">Transmembrane helix</keyword>
<feature type="transmembrane region" description="Helical" evidence="1">
    <location>
        <begin position="123"/>
        <end position="142"/>
    </location>
</feature>
<reference evidence="2" key="1">
    <citation type="submission" date="2016-10" db="EMBL/GenBank/DDBJ databases">
        <title>Sequence of Gallionella enrichment culture.</title>
        <authorList>
            <person name="Poehlein A."/>
            <person name="Muehling M."/>
            <person name="Daniel R."/>
        </authorList>
    </citation>
    <scope>NUCLEOTIDE SEQUENCE</scope>
</reference>
<organism evidence="2">
    <name type="scientific">mine drainage metagenome</name>
    <dbReference type="NCBI Taxonomy" id="410659"/>
    <lineage>
        <taxon>unclassified sequences</taxon>
        <taxon>metagenomes</taxon>
        <taxon>ecological metagenomes</taxon>
    </lineage>
</organism>
<keyword evidence="1" id="KW-0472">Membrane</keyword>
<feature type="transmembrane region" description="Helical" evidence="1">
    <location>
        <begin position="46"/>
        <end position="71"/>
    </location>
</feature>
<evidence type="ECO:0000313" key="2">
    <source>
        <dbReference type="EMBL" id="OIR00062.1"/>
    </source>
</evidence>
<keyword evidence="1" id="KW-0812">Transmembrane</keyword>
<dbReference type="AlphaFoldDB" id="A0A1J5SIW6"/>
<dbReference type="EMBL" id="MLJW01000099">
    <property type="protein sequence ID" value="OIR00062.1"/>
    <property type="molecule type" value="Genomic_DNA"/>
</dbReference>
<comment type="caution">
    <text evidence="2">The sequence shown here is derived from an EMBL/GenBank/DDBJ whole genome shotgun (WGS) entry which is preliminary data.</text>
</comment>
<sequence length="174" mass="19840">MVLLIITSIFCISFFLFFRAYQIGVKGRLDLVKDWNDIQLPNPHSHRIAFIWLYVVSGVIFILTTVTLIAFKATLVNWWPLGFTCFFAAYHRNYISKRARGEINFNKPNDALVKLSNYHTAVLILYLLFSLVALLAGVILLVTGKDEGVWKLLMSGVVGVWLAIKVISIKYVKK</sequence>
<gene>
    <name evidence="2" type="ORF">GALL_178830</name>
</gene>
<proteinExistence type="predicted"/>
<feature type="transmembrane region" description="Helical" evidence="1">
    <location>
        <begin position="148"/>
        <end position="167"/>
    </location>
</feature>